<name>A0A420Y4J2_9PEZI</name>
<gene>
    <name evidence="3" type="ORF">DL546_004230</name>
</gene>
<accession>A0A420Y4J2</accession>
<dbReference type="EMBL" id="QVQW01000051">
    <property type="protein sequence ID" value="RKU42799.1"/>
    <property type="molecule type" value="Genomic_DNA"/>
</dbReference>
<feature type="compositionally biased region" description="Basic and acidic residues" evidence="1">
    <location>
        <begin position="187"/>
        <end position="200"/>
    </location>
</feature>
<dbReference type="PANTHER" id="PTHR12292">
    <property type="entry name" value="RWD DOMAIN-CONTAINING PROTEIN"/>
    <property type="match status" value="1"/>
</dbReference>
<dbReference type="SMART" id="SM00591">
    <property type="entry name" value="RWD"/>
    <property type="match status" value="1"/>
</dbReference>
<feature type="region of interest" description="Disordered" evidence="1">
    <location>
        <begin position="219"/>
        <end position="238"/>
    </location>
</feature>
<dbReference type="OrthoDB" id="277175at2759"/>
<dbReference type="InterPro" id="IPR016135">
    <property type="entry name" value="UBQ-conjugating_enzyme/RWD"/>
</dbReference>
<sequence length="238" mass="27160">MGREEQREEREVLESIFPDEINYISDTEFRISVTLDLPPDADAPDDDEDEGEAPIIILTVRYPDDYPEAAPDLDLSPPPNAPPHKYFNVAADKDALLQSLESTVEENMGMAMVFSIVSALKENAEQMIIDRRAEVAKKREEEALAAEREENKKFHGTPVTRETFLKWRDEFFREMQEAKEREEEERLAELKKAKGPKEAPKLTGRQLWERGLVGKVVEEDEDDEPMDKTAAGVEALKV</sequence>
<reference evidence="3 4" key="1">
    <citation type="submission" date="2018-08" db="EMBL/GenBank/DDBJ databases">
        <title>Draft genome of the lignicolous fungus Coniochaeta pulveracea.</title>
        <authorList>
            <person name="Borstlap C.J."/>
            <person name="De Witt R.N."/>
            <person name="Botha A."/>
            <person name="Volschenk H."/>
        </authorList>
    </citation>
    <scope>NUCLEOTIDE SEQUENCE [LARGE SCALE GENOMIC DNA]</scope>
    <source>
        <strain evidence="3 4">CAB683</strain>
    </source>
</reference>
<proteinExistence type="predicted"/>
<dbReference type="SUPFAM" id="SSF54495">
    <property type="entry name" value="UBC-like"/>
    <property type="match status" value="1"/>
</dbReference>
<dbReference type="InterPro" id="IPR032378">
    <property type="entry name" value="ZC3H15/TMA46_C"/>
</dbReference>
<organism evidence="3 4">
    <name type="scientific">Coniochaeta pulveracea</name>
    <dbReference type="NCBI Taxonomy" id="177199"/>
    <lineage>
        <taxon>Eukaryota</taxon>
        <taxon>Fungi</taxon>
        <taxon>Dikarya</taxon>
        <taxon>Ascomycota</taxon>
        <taxon>Pezizomycotina</taxon>
        <taxon>Sordariomycetes</taxon>
        <taxon>Sordariomycetidae</taxon>
        <taxon>Coniochaetales</taxon>
        <taxon>Coniochaetaceae</taxon>
        <taxon>Coniochaeta</taxon>
    </lineage>
</organism>
<evidence type="ECO:0000313" key="4">
    <source>
        <dbReference type="Proteomes" id="UP000275385"/>
    </source>
</evidence>
<keyword evidence="4" id="KW-1185">Reference proteome</keyword>
<protein>
    <recommendedName>
        <fullName evidence="2">RWD domain-containing protein</fullName>
    </recommendedName>
</protein>
<dbReference type="Gene3D" id="3.10.110.10">
    <property type="entry name" value="Ubiquitin Conjugating Enzyme"/>
    <property type="match status" value="1"/>
</dbReference>
<dbReference type="InterPro" id="IPR040213">
    <property type="entry name" value="GIR2-like"/>
</dbReference>
<dbReference type="AlphaFoldDB" id="A0A420Y4J2"/>
<dbReference type="Pfam" id="PF05773">
    <property type="entry name" value="RWD"/>
    <property type="match status" value="1"/>
</dbReference>
<dbReference type="STRING" id="177199.A0A420Y4J2"/>
<dbReference type="Pfam" id="PF16543">
    <property type="entry name" value="DFRP_C"/>
    <property type="match status" value="1"/>
</dbReference>
<dbReference type="FunFam" id="3.10.110.10:FF:000075">
    <property type="entry name" value="RWD domain-containing protein (Gir2)"/>
    <property type="match status" value="1"/>
</dbReference>
<evidence type="ECO:0000259" key="2">
    <source>
        <dbReference type="PROSITE" id="PS50908"/>
    </source>
</evidence>
<evidence type="ECO:0000313" key="3">
    <source>
        <dbReference type="EMBL" id="RKU42799.1"/>
    </source>
</evidence>
<dbReference type="InterPro" id="IPR006575">
    <property type="entry name" value="RWD_dom"/>
</dbReference>
<comment type="caution">
    <text evidence="3">The sequence shown here is derived from an EMBL/GenBank/DDBJ whole genome shotgun (WGS) entry which is preliminary data.</text>
</comment>
<dbReference type="PROSITE" id="PS50908">
    <property type="entry name" value="RWD"/>
    <property type="match status" value="1"/>
</dbReference>
<feature type="domain" description="RWD" evidence="2">
    <location>
        <begin position="8"/>
        <end position="127"/>
    </location>
</feature>
<evidence type="ECO:0000256" key="1">
    <source>
        <dbReference type="SAM" id="MobiDB-lite"/>
    </source>
</evidence>
<dbReference type="Proteomes" id="UP000275385">
    <property type="component" value="Unassembled WGS sequence"/>
</dbReference>
<feature type="region of interest" description="Disordered" evidence="1">
    <location>
        <begin position="178"/>
        <end position="204"/>
    </location>
</feature>